<gene>
    <name evidence="10" type="primary">curS1</name>
    <name evidence="10" type="ORF">DIS24_g10019</name>
</gene>
<dbReference type="InterPro" id="IPR016039">
    <property type="entry name" value="Thiolase-like"/>
</dbReference>
<protein>
    <submittedName>
        <fullName evidence="10">Highly reducing polyketide synthase curS1</fullName>
    </submittedName>
</protein>
<organism evidence="10 11">
    <name type="scientific">Lasiodiplodia hormozganensis</name>
    <dbReference type="NCBI Taxonomy" id="869390"/>
    <lineage>
        <taxon>Eukaryota</taxon>
        <taxon>Fungi</taxon>
        <taxon>Dikarya</taxon>
        <taxon>Ascomycota</taxon>
        <taxon>Pezizomycotina</taxon>
        <taxon>Dothideomycetes</taxon>
        <taxon>Dothideomycetes incertae sedis</taxon>
        <taxon>Botryosphaeriales</taxon>
        <taxon>Botryosphaeriaceae</taxon>
        <taxon>Lasiodiplodia</taxon>
    </lineage>
</organism>
<dbReference type="Gene3D" id="3.40.47.10">
    <property type="match status" value="1"/>
</dbReference>
<dbReference type="Pfam" id="PF08659">
    <property type="entry name" value="KR"/>
    <property type="match status" value="1"/>
</dbReference>
<dbReference type="PROSITE" id="PS52004">
    <property type="entry name" value="KS3_2"/>
    <property type="match status" value="1"/>
</dbReference>
<dbReference type="InterPro" id="IPR016035">
    <property type="entry name" value="Acyl_Trfase/lysoPLipase"/>
</dbReference>
<keyword evidence="3" id="KW-0808">Transferase</keyword>
<dbReference type="Pfam" id="PF21089">
    <property type="entry name" value="PKS_DH_N"/>
    <property type="match status" value="1"/>
</dbReference>
<dbReference type="Pfam" id="PF00698">
    <property type="entry name" value="Acyl_transf_1"/>
    <property type="match status" value="1"/>
</dbReference>
<dbReference type="SUPFAM" id="SSF55048">
    <property type="entry name" value="Probable ACP-binding domain of malonyl-CoA ACP transacylase"/>
    <property type="match status" value="1"/>
</dbReference>
<feature type="active site" description="Proton acceptor; for dehydratase activity" evidence="5">
    <location>
        <position position="1009"/>
    </location>
</feature>
<feature type="domain" description="Carrier" evidence="7">
    <location>
        <begin position="2340"/>
        <end position="2417"/>
    </location>
</feature>
<accession>A0AA39XQ93</accession>
<dbReference type="PANTHER" id="PTHR43775:SF29">
    <property type="entry name" value="ASPERFURANONE POLYKETIDE SYNTHASE AFOG-RELATED"/>
    <property type="match status" value="1"/>
</dbReference>
<keyword evidence="11" id="KW-1185">Reference proteome</keyword>
<evidence type="ECO:0000313" key="11">
    <source>
        <dbReference type="Proteomes" id="UP001175001"/>
    </source>
</evidence>
<dbReference type="GO" id="GO:0030639">
    <property type="term" value="P:polyketide biosynthetic process"/>
    <property type="evidence" value="ECO:0007669"/>
    <property type="project" value="UniProtKB-ARBA"/>
</dbReference>
<dbReference type="InterPro" id="IPR056501">
    <property type="entry name" value="NAD-bd_HRPKS_sdrA"/>
</dbReference>
<dbReference type="Pfam" id="PF08240">
    <property type="entry name" value="ADH_N"/>
    <property type="match status" value="1"/>
</dbReference>
<dbReference type="InterPro" id="IPR049551">
    <property type="entry name" value="PKS_DH_C"/>
</dbReference>
<dbReference type="PROSITE" id="PS52019">
    <property type="entry name" value="PKS_MFAS_DH"/>
    <property type="match status" value="1"/>
</dbReference>
<dbReference type="SMART" id="SM00826">
    <property type="entry name" value="PKS_DH"/>
    <property type="match status" value="1"/>
</dbReference>
<keyword evidence="2" id="KW-0597">Phosphoprotein</keyword>
<dbReference type="InterPro" id="IPR020806">
    <property type="entry name" value="PKS_PP-bd"/>
</dbReference>
<evidence type="ECO:0000256" key="5">
    <source>
        <dbReference type="PROSITE-ProRule" id="PRU01363"/>
    </source>
</evidence>
<dbReference type="InterPro" id="IPR016036">
    <property type="entry name" value="Malonyl_transacylase_ACP-bd"/>
</dbReference>
<evidence type="ECO:0000259" key="7">
    <source>
        <dbReference type="PROSITE" id="PS50075"/>
    </source>
</evidence>
<dbReference type="Pfam" id="PF13602">
    <property type="entry name" value="ADH_zinc_N_2"/>
    <property type="match status" value="1"/>
</dbReference>
<dbReference type="InterPro" id="IPR049900">
    <property type="entry name" value="PKS_mFAS_DH"/>
</dbReference>
<dbReference type="PANTHER" id="PTHR43775">
    <property type="entry name" value="FATTY ACID SYNTHASE"/>
    <property type="match status" value="1"/>
</dbReference>
<dbReference type="SUPFAM" id="SSF51735">
    <property type="entry name" value="NAD(P)-binding Rossmann-fold domains"/>
    <property type="match status" value="2"/>
</dbReference>
<feature type="domain" description="Ketosynthase family 3 (KS3)" evidence="8">
    <location>
        <begin position="9"/>
        <end position="452"/>
    </location>
</feature>
<dbReference type="InterPro" id="IPR014043">
    <property type="entry name" value="Acyl_transferase_dom"/>
</dbReference>
<dbReference type="Gene3D" id="3.40.50.720">
    <property type="entry name" value="NAD(P)-binding Rossmann-like Domain"/>
    <property type="match status" value="2"/>
</dbReference>
<dbReference type="GO" id="GO:1901336">
    <property type="term" value="P:lactone biosynthetic process"/>
    <property type="evidence" value="ECO:0007669"/>
    <property type="project" value="UniProtKB-ARBA"/>
</dbReference>
<dbReference type="InterPro" id="IPR020843">
    <property type="entry name" value="ER"/>
</dbReference>
<name>A0AA39XQ93_9PEZI</name>
<dbReference type="InterPro" id="IPR049552">
    <property type="entry name" value="PKS_DH_N"/>
</dbReference>
<dbReference type="EMBL" id="JAUJDW010000099">
    <property type="protein sequence ID" value="KAK0638237.1"/>
    <property type="molecule type" value="Genomic_DNA"/>
</dbReference>
<dbReference type="Pfam" id="PF23297">
    <property type="entry name" value="ACP_SdgA_C"/>
    <property type="match status" value="1"/>
</dbReference>
<dbReference type="InterPro" id="IPR036291">
    <property type="entry name" value="NAD(P)-bd_dom_sf"/>
</dbReference>
<dbReference type="InterPro" id="IPR011032">
    <property type="entry name" value="GroES-like_sf"/>
</dbReference>
<evidence type="ECO:0000256" key="3">
    <source>
        <dbReference type="ARBA" id="ARBA00022679"/>
    </source>
</evidence>
<dbReference type="PROSITE" id="PS00012">
    <property type="entry name" value="PHOSPHOPANTETHEINE"/>
    <property type="match status" value="1"/>
</dbReference>
<feature type="active site" description="Proton donor; for dehydratase activity" evidence="5">
    <location>
        <position position="1208"/>
    </location>
</feature>
<feature type="region of interest" description="N-terminal hotdog fold" evidence="5">
    <location>
        <begin position="977"/>
        <end position="1114"/>
    </location>
</feature>
<dbReference type="GO" id="GO:0008270">
    <property type="term" value="F:zinc ion binding"/>
    <property type="evidence" value="ECO:0007669"/>
    <property type="project" value="InterPro"/>
</dbReference>
<dbReference type="Gene3D" id="3.10.129.110">
    <property type="entry name" value="Polyketide synthase dehydratase"/>
    <property type="match status" value="1"/>
</dbReference>
<dbReference type="GO" id="GO:0016491">
    <property type="term" value="F:oxidoreductase activity"/>
    <property type="evidence" value="ECO:0007669"/>
    <property type="project" value="InterPro"/>
</dbReference>
<dbReference type="Gene3D" id="3.90.180.10">
    <property type="entry name" value="Medium-chain alcohol dehydrogenases, catalytic domain"/>
    <property type="match status" value="1"/>
</dbReference>
<dbReference type="PROSITE" id="PS50075">
    <property type="entry name" value="CARRIER"/>
    <property type="match status" value="1"/>
</dbReference>
<proteinExistence type="predicted"/>
<dbReference type="FunFam" id="3.40.50.720:FF:000209">
    <property type="entry name" value="Polyketide synthase Pks12"/>
    <property type="match status" value="1"/>
</dbReference>
<comment type="caution">
    <text evidence="10">The sequence shown here is derived from an EMBL/GenBank/DDBJ whole genome shotgun (WGS) entry which is preliminary data.</text>
</comment>
<dbReference type="Pfam" id="PF00109">
    <property type="entry name" value="ketoacyl-synt"/>
    <property type="match status" value="1"/>
</dbReference>
<feature type="region of interest" description="C-terminal hotdog fold" evidence="5">
    <location>
        <begin position="1142"/>
        <end position="1299"/>
    </location>
</feature>
<evidence type="ECO:0000256" key="2">
    <source>
        <dbReference type="ARBA" id="ARBA00022553"/>
    </source>
</evidence>
<dbReference type="InterPro" id="IPR002364">
    <property type="entry name" value="Quin_OxRdtase/zeta-crystal_CS"/>
</dbReference>
<evidence type="ECO:0000259" key="9">
    <source>
        <dbReference type="PROSITE" id="PS52019"/>
    </source>
</evidence>
<evidence type="ECO:0000256" key="4">
    <source>
        <dbReference type="ARBA" id="ARBA00023268"/>
    </source>
</evidence>
<dbReference type="InterPro" id="IPR057326">
    <property type="entry name" value="KR_dom"/>
</dbReference>
<sequence>MPSTSNPAQTPIAIVGLACRFPGDATSPSRFWDLLKNGNGECPPLQEHSPPLTALKDAYSPTTDRYNADTFYHPASKDRQNVLPTKGGHFLSQDPYAFDAAFFSITAAEAAAMDPKQRIAMEVVYEALENAGKPLHRVAGSQTACYIGSSMSDYRDAVVRDFGNMPKYHILGTSEEMISNRVSHFFDIHGPSATVQTACSSSLVATHLGCQSLRSGESEMAIVGGVGMILSPDGNFQLANLGFLNPEGHSRAFDENAGGYARGEGCGILVMKRLDDALRDGDSVRAVIRGSGVNSDGWTQGVTMPSSEAQADLIKYVYESNGLDYGSTQYVEAHGTGTKVGDPAEVGAIHRTIGQGATKSRKLWVGSVKPNIGHLEAAAGVAGIIKGVLAMEHGLIPPNIYLSKPNPAIPFDDWNMAVPTKLTPWPITQGVRRMSVSGFGMGGTNGHVVLESFKPGHNYANGSLTNGTTNGFKTNGIHTNGVKINGALTNGSLTKSTAFHSGKRLFVLSSQDQAGFKRVGNALAEHLDSLGPAASTPEYLANIAHTLAASRSGLAWRASFLAESAAELREKLSSEPGENAVRAATNQARIGFVFTGQGAQWARMGIELLERPVFRDSVARSADILKSLGCDWDPVTELSRGKDESRLGIPAISQPICSVLQIALVDELSAWGVVPSKVVGHSSGEIAAAYTMGALSHHDAIAAAYFRGNASAGLKHLKGGMMAVGASPEEARQFILEAALKSGSVSIACVNSPSSVTLSGDVAALEELRAILEERGVFARRLKVDVAYHSSHMNSAVGKYYASIADIEPAQPSEGHPVMVSSVTNSEVDAELLGPSYWVRNLISPVLFADAVKELVRPSSGDGENTVDLLVEVGPHSALGGPVEQIFSHHGIKNVAYSSALTRGANAVDSVLKLAGDLFLHGASFSLQTANGDSSSSSSSQSRLLTDLPPYPWNHTKTFRADSRLHRALTTQPFAPRSLLGAPLPPMAENEHQWRAFIRLADEPWLRGHAVGSTVLFPGAGIVSVVLEAARQLVDAGKTARAFRLRDVNLFAAMALPEDQPTEVIVHVRPHLIATSGSTPASWMEWTVSSCVGTDAAQLRDNARGLVAIDYEEHRSAQMAGEDALADAARIAEYRRVRDECEETYEKKRFYEQFAKAAWNYGELFQGVELCRPGHGKTVYDVKLVDVGETYSRGQLERPFLINAASLDAIFQGSLGATYKGNGVFKYDKPHVPTTIGELEISADIPADAGYVLPSVCRGERYGFNELSSDIAVFDKDVSKVFLSVKDFRTSELDMEVGQADGDGVEVDPADITSEVKWNYALGLLKTDEISRVLSGFPADSRLTELIRLAIHERPAATAIELISEEADYSNAAILKLPEGELRPDRIRYAVANPGQNDGNAFGQIVSLGENNAPVPADKAPSDLLIISHELSDPNNLENLIDLARQQLAKPDATIVVTASNDAAASALVSKGFEIVSDIEDGKSIALYSSREAQAGPHTNGSSTHEVVIIQPSTATSAAEKFASVLQETIQDQGYAVSTSVWNNGINAEDVKGKTYISLMELERPLLEDLSEPDFETVRTVGLNCERLLWITCGDNPAFGMVDGLARTMMSENASIKFQILHLSEPTGHQYGPSLATRVLTSNTGDNEFQEVGGILQIARFFKSLQQNESIRHHLEASVRNENLNAQGEALRLTIGNPGLLDTLRFVPDERMSPPLEDHEVEVEVKATGINFKDVMACMGLIPVEALGLEASGVVVRMGSKVTDFKPGDRVSTVHIGAYATRIRVHHHGLAKIPDSMSFEDAAASPIVHTTAYYAFICAAKLRKGQSVLIHAAAGGVGQAAIQLAKHLGLVIYVTVGTEDKRKLIMEEYGIPEEHIFHSRDASFVKGIKRITGGRGVDCVLNSLSGELLRASWGCLASFGHFIEIGLRDITNNMRLDMRPFGKSTSFTFVNNHTLFLEDPETFYQVFHDCFALIQQGVLRAPSPVVVYPVGQVGDAFRTMQQGKHRGKLVLSFAGDGDGKVEAPVLRKAEDSLKLDPDATYLFVGGLGGLGRSLAKAFVASGARNIAFLSRSGDGSPQAQATISELSASPGGVRVKAYRGDVSDSASFLAAMTQCSQDLPPIKGVIQMAMVLRDVVFEKMSYADWTTALRPKVQGTWNLHTYFSSTQTRPPLDFLILCSSISGIHGNPGQAQYAAGNTYQDALAQLHHSSSSSSSSALPVVSVNLGIMRDVGVLAETGTTGNFALWERALGIRERAFHALMKSLINQQLRGTCPAQVTTGLGTADIMAAHGLARPDYFADPRFGPLAVASVASAAAGSAEGQGETVAARLGKVAAGNKEEAAGIITEALVQKTADILQMPASEVNPGRPLYRYGVDSLVALEVRNWISRELKANMALLEILAAVPIESLAGKIAEKSKLVTGV</sequence>
<dbReference type="InterPro" id="IPR036736">
    <property type="entry name" value="ACP-like_sf"/>
</dbReference>
<dbReference type="Pfam" id="PF02801">
    <property type="entry name" value="Ketoacyl-synt_C"/>
    <property type="match status" value="1"/>
</dbReference>
<dbReference type="InterPro" id="IPR001227">
    <property type="entry name" value="Ac_transferase_dom_sf"/>
</dbReference>
<dbReference type="SUPFAM" id="SSF50129">
    <property type="entry name" value="GroES-like"/>
    <property type="match status" value="1"/>
</dbReference>
<evidence type="ECO:0000313" key="10">
    <source>
        <dbReference type="EMBL" id="KAK0638237.1"/>
    </source>
</evidence>
<dbReference type="InterPro" id="IPR013968">
    <property type="entry name" value="PKS_KR"/>
</dbReference>
<dbReference type="SMART" id="SM00825">
    <property type="entry name" value="PKS_KS"/>
    <property type="match status" value="1"/>
</dbReference>
<dbReference type="Pfam" id="PF16197">
    <property type="entry name" value="KAsynt_C_assoc"/>
    <property type="match status" value="1"/>
</dbReference>
<dbReference type="SUPFAM" id="SSF53901">
    <property type="entry name" value="Thiolase-like"/>
    <property type="match status" value="1"/>
</dbReference>
<dbReference type="InterPro" id="IPR020807">
    <property type="entry name" value="PKS_DH"/>
</dbReference>
<reference evidence="10" key="1">
    <citation type="submission" date="2023-06" db="EMBL/GenBank/DDBJ databases">
        <title>Multi-omics analyses reveal the molecular pathogenesis toolkit of Lasiodiplodia hormozganensis, a cross-kingdom pathogen.</title>
        <authorList>
            <person name="Felix C."/>
            <person name="Meneses R."/>
            <person name="Goncalves M.F.M."/>
            <person name="Tilleman L."/>
            <person name="Duarte A.S."/>
            <person name="Jorrin-Novo J.V."/>
            <person name="Van De Peer Y."/>
            <person name="Deforce D."/>
            <person name="Van Nieuwerburgh F."/>
            <person name="Esteves A.C."/>
            <person name="Alves A."/>
        </authorList>
    </citation>
    <scope>NUCLEOTIDE SEQUENCE</scope>
    <source>
        <strain evidence="10">CBS 339.90</strain>
    </source>
</reference>
<dbReference type="PROSITE" id="PS01162">
    <property type="entry name" value="QOR_ZETA_CRYSTAL"/>
    <property type="match status" value="1"/>
</dbReference>
<dbReference type="SMART" id="SM00827">
    <property type="entry name" value="PKS_AT"/>
    <property type="match status" value="1"/>
</dbReference>
<dbReference type="Pfam" id="PF14765">
    <property type="entry name" value="PS-DH"/>
    <property type="match status" value="1"/>
</dbReference>
<dbReference type="InterPro" id="IPR014030">
    <property type="entry name" value="Ketoacyl_synth_N"/>
</dbReference>
<dbReference type="InterPro" id="IPR013154">
    <property type="entry name" value="ADH-like_N"/>
</dbReference>
<feature type="domain" description="PKS/mFAS DH" evidence="9">
    <location>
        <begin position="977"/>
        <end position="1299"/>
    </location>
</feature>
<dbReference type="InterPro" id="IPR014031">
    <property type="entry name" value="Ketoacyl_synth_C"/>
</dbReference>
<dbReference type="InterPro" id="IPR032821">
    <property type="entry name" value="PKS_assoc"/>
</dbReference>
<dbReference type="InterPro" id="IPR050091">
    <property type="entry name" value="PKS_NRPS_Biosynth_Enz"/>
</dbReference>
<dbReference type="Pfam" id="PF23114">
    <property type="entry name" value="NAD-bd_HRPKS_sdrA"/>
    <property type="match status" value="1"/>
</dbReference>
<evidence type="ECO:0000256" key="6">
    <source>
        <dbReference type="SAM" id="MobiDB-lite"/>
    </source>
</evidence>
<dbReference type="SMART" id="SM00823">
    <property type="entry name" value="PKS_PP"/>
    <property type="match status" value="1"/>
</dbReference>
<dbReference type="SMART" id="SM00829">
    <property type="entry name" value="PKS_ER"/>
    <property type="match status" value="1"/>
</dbReference>
<dbReference type="InterPro" id="IPR020841">
    <property type="entry name" value="PKS_Beta-ketoAc_synthase_dom"/>
</dbReference>
<dbReference type="SMART" id="SM00822">
    <property type="entry name" value="PKS_KR"/>
    <property type="match status" value="1"/>
</dbReference>
<dbReference type="Gene3D" id="1.10.1200.10">
    <property type="entry name" value="ACP-like"/>
    <property type="match status" value="1"/>
</dbReference>
<evidence type="ECO:0000256" key="1">
    <source>
        <dbReference type="ARBA" id="ARBA00022450"/>
    </source>
</evidence>
<dbReference type="SUPFAM" id="SSF52151">
    <property type="entry name" value="FabD/lysophospholipase-like"/>
    <property type="match status" value="1"/>
</dbReference>
<dbReference type="InterPro" id="IPR042104">
    <property type="entry name" value="PKS_dehydratase_sf"/>
</dbReference>
<dbReference type="Proteomes" id="UP001175001">
    <property type="component" value="Unassembled WGS sequence"/>
</dbReference>
<dbReference type="Gene3D" id="3.40.366.10">
    <property type="entry name" value="Malonyl-Coenzyme A Acyl Carrier Protein, domain 2"/>
    <property type="match status" value="1"/>
</dbReference>
<dbReference type="GO" id="GO:0006633">
    <property type="term" value="P:fatty acid biosynthetic process"/>
    <property type="evidence" value="ECO:0007669"/>
    <property type="project" value="TreeGrafter"/>
</dbReference>
<dbReference type="GO" id="GO:0031177">
    <property type="term" value="F:phosphopantetheine binding"/>
    <property type="evidence" value="ECO:0007669"/>
    <property type="project" value="InterPro"/>
</dbReference>
<keyword evidence="4" id="KW-0511">Multifunctional enzyme</keyword>
<dbReference type="SUPFAM" id="SSF47336">
    <property type="entry name" value="ACP-like"/>
    <property type="match status" value="1"/>
</dbReference>
<dbReference type="GO" id="GO:0004312">
    <property type="term" value="F:fatty acid synthase activity"/>
    <property type="evidence" value="ECO:0007669"/>
    <property type="project" value="TreeGrafter"/>
</dbReference>
<evidence type="ECO:0000259" key="8">
    <source>
        <dbReference type="PROSITE" id="PS52004"/>
    </source>
</evidence>
<dbReference type="CDD" id="cd00833">
    <property type="entry name" value="PKS"/>
    <property type="match status" value="1"/>
</dbReference>
<keyword evidence="1" id="KW-0596">Phosphopantetheine</keyword>
<dbReference type="InterPro" id="IPR009081">
    <property type="entry name" value="PP-bd_ACP"/>
</dbReference>
<dbReference type="InterPro" id="IPR006162">
    <property type="entry name" value="Ppantetheine_attach_site"/>
</dbReference>
<feature type="region of interest" description="Disordered" evidence="6">
    <location>
        <begin position="930"/>
        <end position="949"/>
    </location>
</feature>
<dbReference type="CDD" id="cd05195">
    <property type="entry name" value="enoyl_red"/>
    <property type="match status" value="1"/>
</dbReference>